<evidence type="ECO:0000313" key="2">
    <source>
        <dbReference type="Proteomes" id="UP001165090"/>
    </source>
</evidence>
<protein>
    <submittedName>
        <fullName evidence="1">Uncharacterized protein</fullName>
    </submittedName>
</protein>
<organism evidence="1 2">
    <name type="scientific">Volvox africanus</name>
    <dbReference type="NCBI Taxonomy" id="51714"/>
    <lineage>
        <taxon>Eukaryota</taxon>
        <taxon>Viridiplantae</taxon>
        <taxon>Chlorophyta</taxon>
        <taxon>core chlorophytes</taxon>
        <taxon>Chlorophyceae</taxon>
        <taxon>CS clade</taxon>
        <taxon>Chlamydomonadales</taxon>
        <taxon>Volvocaceae</taxon>
        <taxon>Volvox</taxon>
    </lineage>
</organism>
<evidence type="ECO:0000313" key="1">
    <source>
        <dbReference type="EMBL" id="GLI61351.1"/>
    </source>
</evidence>
<gene>
    <name evidence="1" type="ORF">VaNZ11_003714</name>
</gene>
<proteinExistence type="predicted"/>
<comment type="caution">
    <text evidence="1">The sequence shown here is derived from an EMBL/GenBank/DDBJ whole genome shotgun (WGS) entry which is preliminary data.</text>
</comment>
<accession>A0ABQ5RUP6</accession>
<keyword evidence="2" id="KW-1185">Reference proteome</keyword>
<sequence length="102" mass="11511">MSDAKECSQLNSEEQLSKCLEVRLPSSSWQQEFWGWVQPRPCEDNSREACYVIPIFLLRLALTNLGSMPGLAPACWGRQVVLVRRCSFCLQTADDSITTARS</sequence>
<reference evidence="1 2" key="1">
    <citation type="journal article" date="2023" name="IScience">
        <title>Expanded male sex-determining region conserved during the evolution of homothallism in the green alga Volvox.</title>
        <authorList>
            <person name="Yamamoto K."/>
            <person name="Matsuzaki R."/>
            <person name="Mahakham W."/>
            <person name="Heman W."/>
            <person name="Sekimoto H."/>
            <person name="Kawachi M."/>
            <person name="Minakuchi Y."/>
            <person name="Toyoda A."/>
            <person name="Nozaki H."/>
        </authorList>
    </citation>
    <scope>NUCLEOTIDE SEQUENCE [LARGE SCALE GENOMIC DNA]</scope>
    <source>
        <strain evidence="1 2">NIES-4468</strain>
    </source>
</reference>
<dbReference type="EMBL" id="BSDZ01000010">
    <property type="protein sequence ID" value="GLI61351.1"/>
    <property type="molecule type" value="Genomic_DNA"/>
</dbReference>
<dbReference type="Proteomes" id="UP001165090">
    <property type="component" value="Unassembled WGS sequence"/>
</dbReference>
<name>A0ABQ5RUP6_9CHLO</name>